<proteinExistence type="predicted"/>
<gene>
    <name evidence="1" type="ORF">ACFOET_17120</name>
</gene>
<dbReference type="Proteomes" id="UP001595526">
    <property type="component" value="Unassembled WGS sequence"/>
</dbReference>
<name>A0ABV7JVM2_9SPHI</name>
<organism evidence="1 2">
    <name type="scientific">Parapedobacter deserti</name>
    <dbReference type="NCBI Taxonomy" id="1912957"/>
    <lineage>
        <taxon>Bacteria</taxon>
        <taxon>Pseudomonadati</taxon>
        <taxon>Bacteroidota</taxon>
        <taxon>Sphingobacteriia</taxon>
        <taxon>Sphingobacteriales</taxon>
        <taxon>Sphingobacteriaceae</taxon>
        <taxon>Parapedobacter</taxon>
    </lineage>
</organism>
<keyword evidence="2" id="KW-1185">Reference proteome</keyword>
<sequence length="189" mass="21537">MEHEKIYARNRKEWRRWLSENHANKQGVWLVQHRKSTGRPTITWSEAVDEALCFGWIDSIKKKLDEESTIQFFSKRKPHSTWSKINKDKVERLNHEGLMAPAGLASVETAKENGSWAILDEVEALQVPADLAQALQGHQGAGSYFHSLSKSARKAILTWIVLAKRPETRQKRIAETARLAGQSKKPAPF</sequence>
<dbReference type="Pfam" id="PF13376">
    <property type="entry name" value="OmdA"/>
    <property type="match status" value="1"/>
</dbReference>
<reference evidence="2" key="1">
    <citation type="journal article" date="2019" name="Int. J. Syst. Evol. Microbiol.">
        <title>The Global Catalogue of Microorganisms (GCM) 10K type strain sequencing project: providing services to taxonomists for standard genome sequencing and annotation.</title>
        <authorList>
            <consortium name="The Broad Institute Genomics Platform"/>
            <consortium name="The Broad Institute Genome Sequencing Center for Infectious Disease"/>
            <person name="Wu L."/>
            <person name="Ma J."/>
        </authorList>
    </citation>
    <scope>NUCLEOTIDE SEQUENCE [LARGE SCALE GENOMIC DNA]</scope>
    <source>
        <strain evidence="2">KCTC 52416</strain>
    </source>
</reference>
<dbReference type="EMBL" id="JBHRTA010000038">
    <property type="protein sequence ID" value="MFC3199347.1"/>
    <property type="molecule type" value="Genomic_DNA"/>
</dbReference>
<dbReference type="RefSeq" id="WP_379024862.1">
    <property type="nucleotide sequence ID" value="NZ_JBHRTA010000038.1"/>
</dbReference>
<protein>
    <submittedName>
        <fullName evidence="1">YdeI family protein</fullName>
    </submittedName>
</protein>
<evidence type="ECO:0000313" key="2">
    <source>
        <dbReference type="Proteomes" id="UP001595526"/>
    </source>
</evidence>
<evidence type="ECO:0000313" key="1">
    <source>
        <dbReference type="EMBL" id="MFC3199347.1"/>
    </source>
</evidence>
<comment type="caution">
    <text evidence="1">The sequence shown here is derived from an EMBL/GenBank/DDBJ whole genome shotgun (WGS) entry which is preliminary data.</text>
</comment>
<accession>A0ABV7JVM2</accession>